<gene>
    <name evidence="1" type="ordered locus">Desac_0429</name>
</gene>
<reference evidence="1 2" key="1">
    <citation type="journal article" date="2011" name="Stand. Genomic Sci.">
        <title>Complete genome sequence of the acetate-degrading sulfate reducer Desulfobacca acetoxidans type strain (ASRB2).</title>
        <authorList>
            <person name="Goker M."/>
            <person name="Teshima H."/>
            <person name="Lapidus A."/>
            <person name="Nolan M."/>
            <person name="Lucas S."/>
            <person name="Hammon N."/>
            <person name="Deshpande S."/>
            <person name="Cheng J.F."/>
            <person name="Tapia R."/>
            <person name="Han C."/>
            <person name="Goodwin L."/>
            <person name="Pitluck S."/>
            <person name="Huntemann M."/>
            <person name="Liolios K."/>
            <person name="Ivanova N."/>
            <person name="Pagani I."/>
            <person name="Mavromatis K."/>
            <person name="Ovchinikova G."/>
            <person name="Pati A."/>
            <person name="Chen A."/>
            <person name="Palaniappan K."/>
            <person name="Land M."/>
            <person name="Hauser L."/>
            <person name="Brambilla E.M."/>
            <person name="Rohde M."/>
            <person name="Spring S."/>
            <person name="Detter J.C."/>
            <person name="Woyke T."/>
            <person name="Bristow J."/>
            <person name="Eisen J.A."/>
            <person name="Markowitz V."/>
            <person name="Hugenholtz P."/>
            <person name="Kyrpides N.C."/>
            <person name="Klenk H.P."/>
        </authorList>
    </citation>
    <scope>NUCLEOTIDE SEQUENCE [LARGE SCALE GENOMIC DNA]</scope>
    <source>
        <strain evidence="2">ATCC 700848 / DSM 11109 / ASRB2</strain>
    </source>
</reference>
<protein>
    <submittedName>
        <fullName evidence="1">1D-myo-inosityl-2-acetamido-2-deoxy-alpha-D-glucopyranosidedeacetylase</fullName>
    </submittedName>
</protein>
<proteinExistence type="predicted"/>
<organism evidence="1 2">
    <name type="scientific">Desulfobacca acetoxidans (strain ATCC 700848 / DSM 11109 / ASRB2)</name>
    <dbReference type="NCBI Taxonomy" id="880072"/>
    <lineage>
        <taxon>Bacteria</taxon>
        <taxon>Pseudomonadati</taxon>
        <taxon>Thermodesulfobacteriota</taxon>
        <taxon>Desulfobaccia</taxon>
        <taxon>Desulfobaccales</taxon>
        <taxon>Desulfobaccaceae</taxon>
        <taxon>Desulfobacca</taxon>
    </lineage>
</organism>
<evidence type="ECO:0000313" key="2">
    <source>
        <dbReference type="Proteomes" id="UP000000483"/>
    </source>
</evidence>
<dbReference type="HOGENOM" id="CLU_2842563_0_0_7"/>
<dbReference type="AlphaFoldDB" id="F2NEX6"/>
<dbReference type="EMBL" id="CP002629">
    <property type="protein sequence ID" value="AEB08316.1"/>
    <property type="molecule type" value="Genomic_DNA"/>
</dbReference>
<reference evidence="2" key="2">
    <citation type="submission" date="2011-03" db="EMBL/GenBank/DDBJ databases">
        <title>The complete genome of Desulfobacca acetoxidans DSM 11109.</title>
        <authorList>
            <consortium name="US DOE Joint Genome Institute (JGI-PGF)"/>
            <person name="Lucas S."/>
            <person name="Copeland A."/>
            <person name="Lapidus A."/>
            <person name="Bruce D."/>
            <person name="Goodwin L."/>
            <person name="Pitluck S."/>
            <person name="Peters L."/>
            <person name="Kyrpides N."/>
            <person name="Mavromatis K."/>
            <person name="Ivanova N."/>
            <person name="Ovchinnikova G."/>
            <person name="Teshima H."/>
            <person name="Detter J.C."/>
            <person name="Han C."/>
            <person name="Land M."/>
            <person name="Hauser L."/>
            <person name="Markowitz V."/>
            <person name="Cheng J.-F."/>
            <person name="Hugenholtz P."/>
            <person name="Woyke T."/>
            <person name="Wu D."/>
            <person name="Spring S."/>
            <person name="Schueler E."/>
            <person name="Brambilla E."/>
            <person name="Klenk H.-P."/>
            <person name="Eisen J.A."/>
        </authorList>
    </citation>
    <scope>NUCLEOTIDE SEQUENCE [LARGE SCALE GENOMIC DNA]</scope>
    <source>
        <strain evidence="2">ATCC 700848 / DSM 11109 / ASRB2</strain>
    </source>
</reference>
<dbReference type="RefSeq" id="WP_013705429.1">
    <property type="nucleotide sequence ID" value="NC_015388.1"/>
</dbReference>
<name>F2NEX6_DESAR</name>
<keyword evidence="2" id="KW-1185">Reference proteome</keyword>
<dbReference type="KEGG" id="dao:Desac_0429"/>
<dbReference type="Proteomes" id="UP000000483">
    <property type="component" value="Chromosome"/>
</dbReference>
<evidence type="ECO:0000313" key="1">
    <source>
        <dbReference type="EMBL" id="AEB08316.1"/>
    </source>
</evidence>
<sequence length="65" mass="7543">MSGQHRTFETFEPKGEIAVVERPDRLIKLVFYPQGGQSMELVMEKQKAFDLAMDMLQHLYRLGEA</sequence>
<accession>F2NEX6</accession>